<keyword evidence="7 13" id="KW-0808">Transferase</keyword>
<dbReference type="FunFam" id="3.90.1150.10:FF:000006">
    <property type="entry name" value="Phosphoserine aminotransferase"/>
    <property type="match status" value="1"/>
</dbReference>
<evidence type="ECO:0000256" key="11">
    <source>
        <dbReference type="ARBA" id="ARBA00049007"/>
    </source>
</evidence>
<dbReference type="GO" id="GO:0006564">
    <property type="term" value="P:L-serine biosynthetic process"/>
    <property type="evidence" value="ECO:0007669"/>
    <property type="project" value="UniProtKB-KW"/>
</dbReference>
<dbReference type="InterPro" id="IPR022278">
    <property type="entry name" value="Pser_aminoTfrase"/>
</dbReference>
<feature type="domain" description="Aminotransferase class V" evidence="12">
    <location>
        <begin position="13"/>
        <end position="356"/>
    </location>
</feature>
<organism evidence="13">
    <name type="scientific">mine drainage metagenome</name>
    <dbReference type="NCBI Taxonomy" id="410659"/>
    <lineage>
        <taxon>unclassified sequences</taxon>
        <taxon>metagenomes</taxon>
        <taxon>ecological metagenomes</taxon>
    </lineage>
</organism>
<reference evidence="13" key="1">
    <citation type="submission" date="2016-10" db="EMBL/GenBank/DDBJ databases">
        <title>Sequence of Gallionella enrichment culture.</title>
        <authorList>
            <person name="Poehlein A."/>
            <person name="Muehling M."/>
            <person name="Daniel R."/>
        </authorList>
    </citation>
    <scope>NUCLEOTIDE SEQUENCE</scope>
</reference>
<keyword evidence="8" id="KW-0663">Pyridoxal phosphate</keyword>
<sequence>MDLPCLPEMGTKVFNFAAGPGVMPAEVLAQAQREFLNWEGCGLSMLEMPFTGDAFKAVLRQAREDLRALLNIPENFHILFMHGGASAQFSLVPLNLLGSANQADYVETGYWSAKNMREASRYCSVNVAASSAETGFDRMPLAWSLSPEAAYCHITSNETANGVQFHDIPGSGDLPLVVDMTSDFLSRPLDISRYGLIYAGAQKNIGPAGLTIVIVRDDLLGRAHPSTPTVFNYRVQAEAESMLNTPITFAVYLSGLVFRWIAGMGGIAAMARNSERRSTLLYRAIDDRTGFYRCPVQVGNRSYMNACFTLANDSLIPLFLSTAAAEGLLNLKGHPMRGGIRASLYNAMPDTGVTALVDFMQSFAVDHSLYV</sequence>
<protein>
    <recommendedName>
        <fullName evidence="4">phosphoserine transaminase</fullName>
        <ecNumber evidence="4">2.6.1.52</ecNumber>
    </recommendedName>
</protein>
<dbReference type="GO" id="GO:0005737">
    <property type="term" value="C:cytoplasm"/>
    <property type="evidence" value="ECO:0007669"/>
    <property type="project" value="TreeGrafter"/>
</dbReference>
<dbReference type="InterPro" id="IPR015422">
    <property type="entry name" value="PyrdxlP-dep_Trfase_small"/>
</dbReference>
<evidence type="ECO:0000256" key="6">
    <source>
        <dbReference type="ARBA" id="ARBA00022605"/>
    </source>
</evidence>
<dbReference type="EMBL" id="MLJW01000717">
    <property type="protein sequence ID" value="OIQ83278.1"/>
    <property type="molecule type" value="Genomic_DNA"/>
</dbReference>
<evidence type="ECO:0000259" key="12">
    <source>
        <dbReference type="Pfam" id="PF00266"/>
    </source>
</evidence>
<dbReference type="PROSITE" id="PS00595">
    <property type="entry name" value="AA_TRANSFER_CLASS_5"/>
    <property type="match status" value="1"/>
</dbReference>
<dbReference type="Gene3D" id="3.90.1150.10">
    <property type="entry name" value="Aspartate Aminotransferase, domain 1"/>
    <property type="match status" value="1"/>
</dbReference>
<dbReference type="InterPro" id="IPR000192">
    <property type="entry name" value="Aminotrans_V_dom"/>
</dbReference>
<comment type="catalytic activity">
    <reaction evidence="10">
        <text>4-(phosphooxy)-L-threonine + 2-oxoglutarate = (R)-3-hydroxy-2-oxo-4-phosphooxybutanoate + L-glutamate</text>
        <dbReference type="Rhea" id="RHEA:16573"/>
        <dbReference type="ChEBI" id="CHEBI:16810"/>
        <dbReference type="ChEBI" id="CHEBI:29985"/>
        <dbReference type="ChEBI" id="CHEBI:58452"/>
        <dbReference type="ChEBI" id="CHEBI:58538"/>
        <dbReference type="EC" id="2.6.1.52"/>
    </reaction>
</comment>
<evidence type="ECO:0000256" key="10">
    <source>
        <dbReference type="ARBA" id="ARBA00047630"/>
    </source>
</evidence>
<dbReference type="InterPro" id="IPR020578">
    <property type="entry name" value="Aminotrans_V_PyrdxlP_BS"/>
</dbReference>
<dbReference type="NCBIfam" id="NF003764">
    <property type="entry name" value="PRK05355.1"/>
    <property type="match status" value="1"/>
</dbReference>
<keyword evidence="6" id="KW-0028">Amino-acid biosynthesis</keyword>
<evidence type="ECO:0000256" key="7">
    <source>
        <dbReference type="ARBA" id="ARBA00022679"/>
    </source>
</evidence>
<dbReference type="EC" id="2.6.1.52" evidence="4"/>
<dbReference type="HAMAP" id="MF_00160">
    <property type="entry name" value="SerC_aminotrans_5"/>
    <property type="match status" value="1"/>
</dbReference>
<dbReference type="FunFam" id="3.40.640.10:FF:000010">
    <property type="entry name" value="Phosphoserine aminotransferase"/>
    <property type="match status" value="1"/>
</dbReference>
<evidence type="ECO:0000256" key="1">
    <source>
        <dbReference type="ARBA" id="ARBA00001933"/>
    </source>
</evidence>
<dbReference type="GO" id="GO:0030170">
    <property type="term" value="F:pyridoxal phosphate binding"/>
    <property type="evidence" value="ECO:0007669"/>
    <property type="project" value="TreeGrafter"/>
</dbReference>
<dbReference type="InterPro" id="IPR015421">
    <property type="entry name" value="PyrdxlP-dep_Trfase_major"/>
</dbReference>
<accession>A0A1J5QIC5</accession>
<dbReference type="PANTHER" id="PTHR43247">
    <property type="entry name" value="PHOSPHOSERINE AMINOTRANSFERASE"/>
    <property type="match status" value="1"/>
</dbReference>
<dbReference type="Gene3D" id="3.40.640.10">
    <property type="entry name" value="Type I PLP-dependent aspartate aminotransferase-like (Major domain)"/>
    <property type="match status" value="1"/>
</dbReference>
<gene>
    <name evidence="13" type="primary">serC_16</name>
    <name evidence="13" type="ORF">GALL_349110</name>
</gene>
<evidence type="ECO:0000256" key="5">
    <source>
        <dbReference type="ARBA" id="ARBA00022576"/>
    </source>
</evidence>
<dbReference type="PIRSF" id="PIRSF000525">
    <property type="entry name" value="SerC"/>
    <property type="match status" value="1"/>
</dbReference>
<dbReference type="AlphaFoldDB" id="A0A1J5QIC5"/>
<evidence type="ECO:0000256" key="3">
    <source>
        <dbReference type="ARBA" id="ARBA00006904"/>
    </source>
</evidence>
<keyword evidence="5 13" id="KW-0032">Aminotransferase</keyword>
<dbReference type="NCBIfam" id="TIGR01364">
    <property type="entry name" value="serC_1"/>
    <property type="match status" value="1"/>
</dbReference>
<dbReference type="SUPFAM" id="SSF53383">
    <property type="entry name" value="PLP-dependent transferases"/>
    <property type="match status" value="1"/>
</dbReference>
<comment type="pathway">
    <text evidence="2">Amino-acid biosynthesis; L-serine biosynthesis; L-serine from 3-phospho-D-glycerate: step 2/3.</text>
</comment>
<comment type="caution">
    <text evidence="13">The sequence shown here is derived from an EMBL/GenBank/DDBJ whole genome shotgun (WGS) entry which is preliminary data.</text>
</comment>
<comment type="catalytic activity">
    <reaction evidence="11">
        <text>O-phospho-L-serine + 2-oxoglutarate = 3-phosphooxypyruvate + L-glutamate</text>
        <dbReference type="Rhea" id="RHEA:14329"/>
        <dbReference type="ChEBI" id="CHEBI:16810"/>
        <dbReference type="ChEBI" id="CHEBI:18110"/>
        <dbReference type="ChEBI" id="CHEBI:29985"/>
        <dbReference type="ChEBI" id="CHEBI:57524"/>
        <dbReference type="EC" id="2.6.1.52"/>
    </reaction>
</comment>
<name>A0A1J5QIC5_9ZZZZ</name>
<dbReference type="UniPathway" id="UPA00135">
    <property type="reaction ID" value="UER00197"/>
</dbReference>
<evidence type="ECO:0000313" key="13">
    <source>
        <dbReference type="EMBL" id="OIQ83278.1"/>
    </source>
</evidence>
<keyword evidence="9" id="KW-0718">Serine biosynthesis</keyword>
<dbReference type="PANTHER" id="PTHR43247:SF1">
    <property type="entry name" value="PHOSPHOSERINE AMINOTRANSFERASE"/>
    <property type="match status" value="1"/>
</dbReference>
<dbReference type="InterPro" id="IPR015424">
    <property type="entry name" value="PyrdxlP-dep_Trfase"/>
</dbReference>
<proteinExistence type="inferred from homology"/>
<dbReference type="Pfam" id="PF00266">
    <property type="entry name" value="Aminotran_5"/>
    <property type="match status" value="1"/>
</dbReference>
<evidence type="ECO:0000256" key="2">
    <source>
        <dbReference type="ARBA" id="ARBA00005099"/>
    </source>
</evidence>
<comment type="cofactor">
    <cofactor evidence="1">
        <name>pyridoxal 5'-phosphate</name>
        <dbReference type="ChEBI" id="CHEBI:597326"/>
    </cofactor>
</comment>
<evidence type="ECO:0000256" key="4">
    <source>
        <dbReference type="ARBA" id="ARBA00013030"/>
    </source>
</evidence>
<evidence type="ECO:0000256" key="8">
    <source>
        <dbReference type="ARBA" id="ARBA00022898"/>
    </source>
</evidence>
<comment type="similarity">
    <text evidence="3">Belongs to the class-V pyridoxal-phosphate-dependent aminotransferase family. SerC subfamily.</text>
</comment>
<dbReference type="GO" id="GO:0004648">
    <property type="term" value="F:O-phospho-L-serine:2-oxoglutarate aminotransferase activity"/>
    <property type="evidence" value="ECO:0007669"/>
    <property type="project" value="UniProtKB-EC"/>
</dbReference>
<evidence type="ECO:0000256" key="9">
    <source>
        <dbReference type="ARBA" id="ARBA00023299"/>
    </source>
</evidence>